<gene>
    <name evidence="1" type="ORF">FHX72_002304</name>
</gene>
<dbReference type="Pfam" id="PF19381">
    <property type="entry name" value="DUF5956"/>
    <property type="match status" value="1"/>
</dbReference>
<dbReference type="RefSeq" id="WP_068477994.1">
    <property type="nucleotide sequence ID" value="NZ_CZJS01000086.1"/>
</dbReference>
<dbReference type="InterPro" id="IPR046000">
    <property type="entry name" value="DUF5956"/>
</dbReference>
<protein>
    <submittedName>
        <fullName evidence="1">Uncharacterized protein</fullName>
    </submittedName>
</protein>
<evidence type="ECO:0000313" key="1">
    <source>
        <dbReference type="EMBL" id="MBB2958159.1"/>
    </source>
</evidence>
<dbReference type="Proteomes" id="UP000545286">
    <property type="component" value="Unassembled WGS sequence"/>
</dbReference>
<keyword evidence="2" id="KW-1185">Reference proteome</keyword>
<accession>A0A7W4YF19</accession>
<organism evidence="1 2">
    <name type="scientific">Pseudoclavibacter helvolus</name>
    <dbReference type="NCBI Taxonomy" id="255205"/>
    <lineage>
        <taxon>Bacteria</taxon>
        <taxon>Bacillati</taxon>
        <taxon>Actinomycetota</taxon>
        <taxon>Actinomycetes</taxon>
        <taxon>Micrococcales</taxon>
        <taxon>Microbacteriaceae</taxon>
        <taxon>Pseudoclavibacter</taxon>
    </lineage>
</organism>
<sequence>MPINDNEVRAAALAGLPTWSWGDFPQDPPQTAQLMRLEPNGWLALIAFLAGPSWVYQEAARYEPVVATFGGGQRVGGPADMSASEAVITEIHDDMVEYLAEAGVPEPPRAVQWMLCLPEGVSEGEINGVCNLAVQDVAPGDLRTQALEMHAALRVLLNGRMPPLSW</sequence>
<dbReference type="EMBL" id="JACHWJ010000003">
    <property type="protein sequence ID" value="MBB2958159.1"/>
    <property type="molecule type" value="Genomic_DNA"/>
</dbReference>
<comment type="caution">
    <text evidence="1">The sequence shown here is derived from an EMBL/GenBank/DDBJ whole genome shotgun (WGS) entry which is preliminary data.</text>
</comment>
<reference evidence="1 2" key="1">
    <citation type="submission" date="2020-08" db="EMBL/GenBank/DDBJ databases">
        <title>Sequencing the genomes of 1000 actinobacteria strains.</title>
        <authorList>
            <person name="Klenk H.-P."/>
        </authorList>
    </citation>
    <scope>NUCLEOTIDE SEQUENCE [LARGE SCALE GENOMIC DNA]</scope>
    <source>
        <strain evidence="1 2">DSM 20419</strain>
    </source>
</reference>
<name>A0A7W4YF19_9MICO</name>
<evidence type="ECO:0000313" key="2">
    <source>
        <dbReference type="Proteomes" id="UP000545286"/>
    </source>
</evidence>
<dbReference type="AlphaFoldDB" id="A0A7W4YF19"/>
<proteinExistence type="predicted"/>